<keyword evidence="4" id="KW-0812">Transmembrane</keyword>
<evidence type="ECO:0000256" key="1">
    <source>
        <dbReference type="ARBA" id="ARBA00004651"/>
    </source>
</evidence>
<dbReference type="Gene3D" id="3.30.450.20">
    <property type="entry name" value="PAS domain"/>
    <property type="match status" value="1"/>
</dbReference>
<feature type="domain" description="HAMP" evidence="9">
    <location>
        <begin position="305"/>
        <end position="358"/>
    </location>
</feature>
<dbReference type="Pfam" id="PF02743">
    <property type="entry name" value="dCache_1"/>
    <property type="match status" value="1"/>
</dbReference>
<organism evidence="11 12">
    <name type="scientific">Cupriavidus respiraculi</name>
    <dbReference type="NCBI Taxonomy" id="195930"/>
    <lineage>
        <taxon>Bacteria</taxon>
        <taxon>Pseudomonadati</taxon>
        <taxon>Pseudomonadota</taxon>
        <taxon>Betaproteobacteria</taxon>
        <taxon>Burkholderiales</taxon>
        <taxon>Burkholderiaceae</taxon>
        <taxon>Cupriavidus</taxon>
    </lineage>
</organism>
<feature type="coiled-coil region" evidence="8">
    <location>
        <begin position="364"/>
        <end position="391"/>
    </location>
</feature>
<accession>A0ABM8WH67</accession>
<keyword evidence="3" id="KW-1003">Cell membrane</keyword>
<evidence type="ECO:0000259" key="10">
    <source>
        <dbReference type="PROSITE" id="PS50887"/>
    </source>
</evidence>
<dbReference type="SUPFAM" id="SSF55073">
    <property type="entry name" value="Nucleotide cyclase"/>
    <property type="match status" value="1"/>
</dbReference>
<evidence type="ECO:0000256" key="4">
    <source>
        <dbReference type="ARBA" id="ARBA00022692"/>
    </source>
</evidence>
<keyword evidence="6" id="KW-0472">Membrane</keyword>
<comment type="subcellular location">
    <subcellularLocation>
        <location evidence="1">Cell membrane</location>
        <topology evidence="1">Multi-pass membrane protein</topology>
    </subcellularLocation>
</comment>
<dbReference type="PANTHER" id="PTHR45138">
    <property type="entry name" value="REGULATORY COMPONENTS OF SENSORY TRANSDUCTION SYSTEM"/>
    <property type="match status" value="1"/>
</dbReference>
<sequence length="555" mass="61380">MALVFGLLSVLVGLPTYWYISNQHRTQLIENKRKALEAMAHSAATVLTENLAERHREIELLTQSPLYRRTRFDDAEVRASLERVKQSYTHYSWIGVADAQGRVHAATSGHLMGADVSKRPWFQAGLTRSFVGDIHEAVLLAKLLPNPTPDQPIRFIDFSAPIRDDEGNVKGVLGAHAHWQWAGALLRTVTPEPTDGHQIDVFILNHKGEVIYPENPPAGLKAPSLDALAGGAHNRFMDWGDEGQYLTASAIVQGPVASDALGWRVVVRQFDDTVLAEVRSLQRVNLLTMGAAGLAFLLLAWVVADRVSRPVESLTQTARRIQRGDRNVRFPETFWARELQRLAEALRGMSGTLIAQKEALARSNQDLEAKVAARTAELEELNIELEKQARTDTLTGLPNRLRTNERLAEEFARFQRHKVPYCVLALDVDFFKRVNDTYGHAVGDDVLRHVARVLHATIRQSDFAGRIGGEEFLVVLPATRLDVAMDVAEKIRHAIAQAPVDPVGAITISIGVEEVAEGDADEHVAVTRADDSLYRAKAAGRNRVVSRPAAAKIDV</sequence>
<protein>
    <recommendedName>
        <fullName evidence="2">diguanylate cyclase</fullName>
        <ecNumber evidence="2">2.7.7.65</ecNumber>
    </recommendedName>
</protein>
<dbReference type="Gene3D" id="6.10.340.10">
    <property type="match status" value="1"/>
</dbReference>
<dbReference type="Pfam" id="PF00990">
    <property type="entry name" value="GGDEF"/>
    <property type="match status" value="1"/>
</dbReference>
<dbReference type="InterPro" id="IPR050469">
    <property type="entry name" value="Diguanylate_Cyclase"/>
</dbReference>
<dbReference type="CDD" id="cd06225">
    <property type="entry name" value="HAMP"/>
    <property type="match status" value="1"/>
</dbReference>
<keyword evidence="12" id="KW-1185">Reference proteome</keyword>
<dbReference type="SMART" id="SM00267">
    <property type="entry name" value="GGDEF"/>
    <property type="match status" value="1"/>
</dbReference>
<dbReference type="Gene3D" id="3.30.70.270">
    <property type="match status" value="1"/>
</dbReference>
<dbReference type="CDD" id="cd12914">
    <property type="entry name" value="PDC1_DGC_like"/>
    <property type="match status" value="1"/>
</dbReference>
<dbReference type="PROSITE" id="PS50885">
    <property type="entry name" value="HAMP"/>
    <property type="match status" value="1"/>
</dbReference>
<dbReference type="InterPro" id="IPR043128">
    <property type="entry name" value="Rev_trsase/Diguanyl_cyclase"/>
</dbReference>
<evidence type="ECO:0000256" key="6">
    <source>
        <dbReference type="ARBA" id="ARBA00023136"/>
    </source>
</evidence>
<reference evidence="11 12" key="1">
    <citation type="submission" date="2021-08" db="EMBL/GenBank/DDBJ databases">
        <authorList>
            <person name="Peeters C."/>
        </authorList>
    </citation>
    <scope>NUCLEOTIDE SEQUENCE [LARGE SCALE GENOMIC DNA]</scope>
    <source>
        <strain evidence="11 12">LMG 21510</strain>
    </source>
</reference>
<evidence type="ECO:0000256" key="5">
    <source>
        <dbReference type="ARBA" id="ARBA00022989"/>
    </source>
</evidence>
<dbReference type="SMART" id="SM00304">
    <property type="entry name" value="HAMP"/>
    <property type="match status" value="1"/>
</dbReference>
<comment type="catalytic activity">
    <reaction evidence="7">
        <text>2 GTP = 3',3'-c-di-GMP + 2 diphosphate</text>
        <dbReference type="Rhea" id="RHEA:24898"/>
        <dbReference type="ChEBI" id="CHEBI:33019"/>
        <dbReference type="ChEBI" id="CHEBI:37565"/>
        <dbReference type="ChEBI" id="CHEBI:58805"/>
        <dbReference type="EC" id="2.7.7.65"/>
    </reaction>
</comment>
<proteinExistence type="predicted"/>
<evidence type="ECO:0000313" key="11">
    <source>
        <dbReference type="EMBL" id="CAG9166740.1"/>
    </source>
</evidence>
<gene>
    <name evidence="11" type="ORF">LMG21510_00521</name>
</gene>
<evidence type="ECO:0000313" key="12">
    <source>
        <dbReference type="Proteomes" id="UP000721236"/>
    </source>
</evidence>
<dbReference type="PROSITE" id="PS50887">
    <property type="entry name" value="GGDEF"/>
    <property type="match status" value="1"/>
</dbReference>
<dbReference type="EMBL" id="CAJZAH010000001">
    <property type="protein sequence ID" value="CAG9166740.1"/>
    <property type="molecule type" value="Genomic_DNA"/>
</dbReference>
<dbReference type="CDD" id="cd01949">
    <property type="entry name" value="GGDEF"/>
    <property type="match status" value="1"/>
</dbReference>
<dbReference type="InterPro" id="IPR003660">
    <property type="entry name" value="HAMP_dom"/>
</dbReference>
<dbReference type="SUPFAM" id="SSF158472">
    <property type="entry name" value="HAMP domain-like"/>
    <property type="match status" value="1"/>
</dbReference>
<feature type="domain" description="GGDEF" evidence="10">
    <location>
        <begin position="419"/>
        <end position="549"/>
    </location>
</feature>
<evidence type="ECO:0000256" key="8">
    <source>
        <dbReference type="SAM" id="Coils"/>
    </source>
</evidence>
<dbReference type="InterPro" id="IPR000160">
    <property type="entry name" value="GGDEF_dom"/>
</dbReference>
<evidence type="ECO:0000256" key="2">
    <source>
        <dbReference type="ARBA" id="ARBA00012528"/>
    </source>
</evidence>
<comment type="caution">
    <text evidence="11">The sequence shown here is derived from an EMBL/GenBank/DDBJ whole genome shotgun (WGS) entry which is preliminary data.</text>
</comment>
<name>A0ABM8WH67_9BURK</name>
<keyword evidence="8" id="KW-0175">Coiled coil</keyword>
<keyword evidence="5" id="KW-1133">Transmembrane helix</keyword>
<evidence type="ECO:0000259" key="9">
    <source>
        <dbReference type="PROSITE" id="PS50885"/>
    </source>
</evidence>
<dbReference type="Proteomes" id="UP000721236">
    <property type="component" value="Unassembled WGS sequence"/>
</dbReference>
<dbReference type="NCBIfam" id="TIGR00254">
    <property type="entry name" value="GGDEF"/>
    <property type="match status" value="1"/>
</dbReference>
<dbReference type="InterPro" id="IPR029787">
    <property type="entry name" value="Nucleotide_cyclase"/>
</dbReference>
<evidence type="ECO:0000256" key="3">
    <source>
        <dbReference type="ARBA" id="ARBA00022475"/>
    </source>
</evidence>
<dbReference type="Pfam" id="PF00672">
    <property type="entry name" value="HAMP"/>
    <property type="match status" value="1"/>
</dbReference>
<dbReference type="EC" id="2.7.7.65" evidence="2"/>
<dbReference type="PANTHER" id="PTHR45138:SF9">
    <property type="entry name" value="DIGUANYLATE CYCLASE DGCM-RELATED"/>
    <property type="match status" value="1"/>
</dbReference>
<evidence type="ECO:0000256" key="7">
    <source>
        <dbReference type="ARBA" id="ARBA00034247"/>
    </source>
</evidence>
<dbReference type="InterPro" id="IPR033479">
    <property type="entry name" value="dCache_1"/>
</dbReference>
<dbReference type="InterPro" id="IPR029151">
    <property type="entry name" value="Sensor-like_sf"/>
</dbReference>
<dbReference type="SUPFAM" id="SSF103190">
    <property type="entry name" value="Sensory domain-like"/>
    <property type="match status" value="1"/>
</dbReference>